<evidence type="ECO:0000313" key="1">
    <source>
        <dbReference type="EMBL" id="MCG2616010.1"/>
    </source>
</evidence>
<dbReference type="EMBL" id="JAKLTR010000011">
    <property type="protein sequence ID" value="MCG2616010.1"/>
    <property type="molecule type" value="Genomic_DNA"/>
</dbReference>
<proteinExistence type="predicted"/>
<protein>
    <recommendedName>
        <fullName evidence="3">DUF3472 domain-containing protein</fullName>
    </recommendedName>
</protein>
<sequence>MKNTFLVLLYVLTTLSSYSQKGTYDMVDYTLPAVGSWTKDEKNSFVTFTHINAQNNWCQIIIYKATASAGTIDADFNAEWNDLTAKDLSITSGPKRSPVKKTGQWTSVIADGKAVFDGLDMFIRHQVVTGFGNRVSIIGKTNSSKFLSVIGQVNNSVRLRNPSAASTAAGVNGNRSPVKEPLTNATGKEASVKFQFENTNWDDGWITTSSENWAAVTKGNIRALIHYPNKQADAYHSVLKQGLQNAWDLLVAPRYSNIRNYELKPVQSFESIAFAEADATEKLTGSQVHIVLFKKHFSNGNGRYIEFITTDKRAYEQEFGAYHNDEFGWDKVSNMQNRNRFAVAATDLAGKWSGSDYASLSYYYVNSGGFAGATATSISNEFTFFNTGKYESDHAGASGVVGNQKFARQVYKGDFTVNNWDMELKNRFEGASEKYSCYFEAVKGGRILIMIDRQGSVLSLVRQNK</sequence>
<accession>A0ABS9KUL1</accession>
<dbReference type="RefSeq" id="WP_237874548.1">
    <property type="nucleotide sequence ID" value="NZ_JAKLTR010000011.1"/>
</dbReference>
<evidence type="ECO:0008006" key="3">
    <source>
        <dbReference type="Google" id="ProtNLM"/>
    </source>
</evidence>
<keyword evidence="2" id="KW-1185">Reference proteome</keyword>
<gene>
    <name evidence="1" type="ORF">LZZ85_17060</name>
</gene>
<name>A0ABS9KUL1_9BACT</name>
<dbReference type="Proteomes" id="UP001165367">
    <property type="component" value="Unassembled WGS sequence"/>
</dbReference>
<evidence type="ECO:0000313" key="2">
    <source>
        <dbReference type="Proteomes" id="UP001165367"/>
    </source>
</evidence>
<organism evidence="1 2">
    <name type="scientific">Terrimonas ginsenosidimutans</name>
    <dbReference type="NCBI Taxonomy" id="2908004"/>
    <lineage>
        <taxon>Bacteria</taxon>
        <taxon>Pseudomonadati</taxon>
        <taxon>Bacteroidota</taxon>
        <taxon>Chitinophagia</taxon>
        <taxon>Chitinophagales</taxon>
        <taxon>Chitinophagaceae</taxon>
        <taxon>Terrimonas</taxon>
    </lineage>
</organism>
<reference evidence="1" key="1">
    <citation type="submission" date="2022-01" db="EMBL/GenBank/DDBJ databases">
        <authorList>
            <person name="Jo J.-H."/>
            <person name="Im W.-T."/>
        </authorList>
    </citation>
    <scope>NUCLEOTIDE SEQUENCE</scope>
    <source>
        <strain evidence="1">NA20</strain>
    </source>
</reference>
<comment type="caution">
    <text evidence="1">The sequence shown here is derived from an EMBL/GenBank/DDBJ whole genome shotgun (WGS) entry which is preliminary data.</text>
</comment>